<feature type="region of interest" description="Disordered" evidence="1">
    <location>
        <begin position="1"/>
        <end position="34"/>
    </location>
</feature>
<dbReference type="GO" id="GO:0016740">
    <property type="term" value="F:transferase activity"/>
    <property type="evidence" value="ECO:0007669"/>
    <property type="project" value="UniProtKB-KW"/>
</dbReference>
<dbReference type="PANTHER" id="PTHR36174">
    <property type="entry name" value="LIPID II:GLYCINE GLYCYLTRANSFERASE"/>
    <property type="match status" value="1"/>
</dbReference>
<comment type="caution">
    <text evidence="3">The sequence shown here is derived from an EMBL/GenBank/DDBJ whole genome shotgun (WGS) entry which is preliminary data.</text>
</comment>
<dbReference type="InterPro" id="IPR038740">
    <property type="entry name" value="BioF2-like_GNAT_dom"/>
</dbReference>
<dbReference type="OrthoDB" id="8109875at2"/>
<dbReference type="EMBL" id="VFOQ01000001">
    <property type="protein sequence ID" value="TQL58943.1"/>
    <property type="molecule type" value="Genomic_DNA"/>
</dbReference>
<dbReference type="Pfam" id="PF13480">
    <property type="entry name" value="Acetyltransf_6"/>
    <property type="match status" value="1"/>
</dbReference>
<dbReference type="Proteomes" id="UP000319514">
    <property type="component" value="Unassembled WGS sequence"/>
</dbReference>
<reference evidence="3 4" key="1">
    <citation type="submission" date="2019-06" db="EMBL/GenBank/DDBJ databases">
        <title>Sequencing the genomes of 1000 actinobacteria strains.</title>
        <authorList>
            <person name="Klenk H.-P."/>
        </authorList>
    </citation>
    <scope>NUCLEOTIDE SEQUENCE [LARGE SCALE GENOMIC DNA]</scope>
    <source>
        <strain evidence="3 4">DSM 18082</strain>
    </source>
</reference>
<accession>A0A542ZF29</accession>
<dbReference type="RefSeq" id="WP_141787023.1">
    <property type="nucleotide sequence ID" value="NZ_BAAAKX010000003.1"/>
</dbReference>
<evidence type="ECO:0000256" key="1">
    <source>
        <dbReference type="SAM" id="MobiDB-lite"/>
    </source>
</evidence>
<dbReference type="PANTHER" id="PTHR36174:SF1">
    <property type="entry name" value="LIPID II:GLYCINE GLYCYLTRANSFERASE"/>
    <property type="match status" value="1"/>
</dbReference>
<dbReference type="InterPro" id="IPR050644">
    <property type="entry name" value="PG_Glycine_Bridge_Synth"/>
</dbReference>
<dbReference type="AlphaFoldDB" id="A0A542ZF29"/>
<proteinExistence type="predicted"/>
<organism evidence="3 4">
    <name type="scientific">Oryzihumus leptocrescens</name>
    <dbReference type="NCBI Taxonomy" id="297536"/>
    <lineage>
        <taxon>Bacteria</taxon>
        <taxon>Bacillati</taxon>
        <taxon>Actinomycetota</taxon>
        <taxon>Actinomycetes</taxon>
        <taxon>Micrococcales</taxon>
        <taxon>Intrasporangiaceae</taxon>
        <taxon>Oryzihumus</taxon>
    </lineage>
</organism>
<sequence>MPGAAGSRPEQPSLATRVTGSVPPEPGRVGPGMTVARSGGRRCLEGAVVSPAPREQWSAVLAADPAASVFQSPAWFDAAAAVTGARDASRLYETNDGRRLVLPLLRHRTLPGVALEAGHPHPFGPGGLLAAGGLRPDDVRLVLSDLAGSPAVSTRITALYDVAERWEAGLPPRATATRLPVHVLDLEGGFDRVWGERFHASARKAVRRAERAGLTVDRDTTGRLVPALYDLYLAWTTERAQRTGLPVPVATALARRRQPLPMFEALATAPGLEGRTWLASYQGEPVAALMTFVHGAHGISFRSYGLREHGALHASHLLKRLAIEDACVSGCRWFSLGMSGGAPGLVAFKESLGAMPRWSLECRVERLPLSRLERVRQRAESSAVSAITRLRGRGA</sequence>
<evidence type="ECO:0000259" key="2">
    <source>
        <dbReference type="Pfam" id="PF13480"/>
    </source>
</evidence>
<gene>
    <name evidence="3" type="ORF">FB474_0286</name>
</gene>
<name>A0A542ZF29_9MICO</name>
<keyword evidence="3" id="KW-0808">Transferase</keyword>
<dbReference type="Gene3D" id="3.40.630.30">
    <property type="match status" value="1"/>
</dbReference>
<evidence type="ECO:0000313" key="4">
    <source>
        <dbReference type="Proteomes" id="UP000319514"/>
    </source>
</evidence>
<protein>
    <submittedName>
        <fullName evidence="3">Acetyltransferase (GNAT) family protein</fullName>
    </submittedName>
</protein>
<dbReference type="InterPro" id="IPR016181">
    <property type="entry name" value="Acyl_CoA_acyltransferase"/>
</dbReference>
<feature type="domain" description="BioF2-like acetyltransferase" evidence="2">
    <location>
        <begin position="198"/>
        <end position="338"/>
    </location>
</feature>
<dbReference type="SUPFAM" id="SSF55729">
    <property type="entry name" value="Acyl-CoA N-acyltransferases (Nat)"/>
    <property type="match status" value="1"/>
</dbReference>
<evidence type="ECO:0000313" key="3">
    <source>
        <dbReference type="EMBL" id="TQL58943.1"/>
    </source>
</evidence>
<keyword evidence="4" id="KW-1185">Reference proteome</keyword>